<comment type="caution">
    <text evidence="3">The sequence shown here is derived from an EMBL/GenBank/DDBJ whole genome shotgun (WGS) entry which is preliminary data.</text>
</comment>
<dbReference type="AlphaFoldDB" id="A0AAD9YF93"/>
<feature type="compositionally biased region" description="Basic residues" evidence="1">
    <location>
        <begin position="89"/>
        <end position="101"/>
    </location>
</feature>
<keyword evidence="2" id="KW-0732">Signal</keyword>
<dbReference type="Proteomes" id="UP001281614">
    <property type="component" value="Unassembled WGS sequence"/>
</dbReference>
<gene>
    <name evidence="3" type="ORF">CKAH01_04861</name>
</gene>
<feature type="signal peptide" evidence="2">
    <location>
        <begin position="1"/>
        <end position="23"/>
    </location>
</feature>
<dbReference type="EMBL" id="VYYT01000135">
    <property type="protein sequence ID" value="KAK2764696.1"/>
    <property type="molecule type" value="Genomic_DNA"/>
</dbReference>
<evidence type="ECO:0000313" key="3">
    <source>
        <dbReference type="EMBL" id="KAK2764696.1"/>
    </source>
</evidence>
<evidence type="ECO:0000256" key="1">
    <source>
        <dbReference type="SAM" id="MobiDB-lite"/>
    </source>
</evidence>
<feature type="compositionally biased region" description="Polar residues" evidence="1">
    <location>
        <begin position="73"/>
        <end position="86"/>
    </location>
</feature>
<proteinExistence type="predicted"/>
<sequence length="101" mass="11169">MRVLKLIAGIASVAAMLPSLVDGIAESPFEVYGQQDEAQPAVLHNLEHHARDPQNSDDFVSYDYGYSDPTPPASTTYGEESSTEQRILNRCHHGGKRERDI</sequence>
<evidence type="ECO:0000313" key="4">
    <source>
        <dbReference type="Proteomes" id="UP001281614"/>
    </source>
</evidence>
<keyword evidence="4" id="KW-1185">Reference proteome</keyword>
<evidence type="ECO:0000256" key="2">
    <source>
        <dbReference type="SAM" id="SignalP"/>
    </source>
</evidence>
<feature type="chain" id="PRO_5042053823" evidence="2">
    <location>
        <begin position="24"/>
        <end position="101"/>
    </location>
</feature>
<protein>
    <submittedName>
        <fullName evidence="3">Uncharacterized protein</fullName>
    </submittedName>
</protein>
<name>A0AAD9YF93_COLKA</name>
<organism evidence="3 4">
    <name type="scientific">Colletotrichum kahawae</name>
    <name type="common">Coffee berry disease fungus</name>
    <dbReference type="NCBI Taxonomy" id="34407"/>
    <lineage>
        <taxon>Eukaryota</taxon>
        <taxon>Fungi</taxon>
        <taxon>Dikarya</taxon>
        <taxon>Ascomycota</taxon>
        <taxon>Pezizomycotina</taxon>
        <taxon>Sordariomycetes</taxon>
        <taxon>Hypocreomycetidae</taxon>
        <taxon>Glomerellales</taxon>
        <taxon>Glomerellaceae</taxon>
        <taxon>Colletotrichum</taxon>
        <taxon>Colletotrichum gloeosporioides species complex</taxon>
    </lineage>
</organism>
<feature type="region of interest" description="Disordered" evidence="1">
    <location>
        <begin position="49"/>
        <end position="101"/>
    </location>
</feature>
<accession>A0AAD9YF93</accession>
<reference evidence="3" key="1">
    <citation type="submission" date="2023-02" db="EMBL/GenBank/DDBJ databases">
        <title>Colletotrichum kahawae CIFC_Que2 genome sequencing and assembly.</title>
        <authorList>
            <person name="Baroncelli R."/>
        </authorList>
    </citation>
    <scope>NUCLEOTIDE SEQUENCE</scope>
    <source>
        <strain evidence="3">CIFC_Que2</strain>
    </source>
</reference>